<keyword evidence="3" id="KW-1185">Reference proteome</keyword>
<keyword evidence="1" id="KW-1133">Transmembrane helix</keyword>
<reference evidence="2 3" key="1">
    <citation type="submission" date="2024-02" db="EMBL/GenBank/DDBJ databases">
        <title>Janibacter sp. nov., isolated from gut of marine sandworm.</title>
        <authorList>
            <person name="Kim B."/>
            <person name="Jun M.O."/>
            <person name="Shin N.-R."/>
        </authorList>
    </citation>
    <scope>NUCLEOTIDE SEQUENCE [LARGE SCALE GENOMIC DNA]</scope>
    <source>
        <strain evidence="2 3">A1S7</strain>
    </source>
</reference>
<dbReference type="RefSeq" id="WP_338747992.1">
    <property type="nucleotide sequence ID" value="NZ_CP144913.1"/>
</dbReference>
<feature type="transmembrane region" description="Helical" evidence="1">
    <location>
        <begin position="77"/>
        <end position="99"/>
    </location>
</feature>
<evidence type="ECO:0008006" key="4">
    <source>
        <dbReference type="Google" id="ProtNLM"/>
    </source>
</evidence>
<dbReference type="Proteomes" id="UP001382727">
    <property type="component" value="Chromosome"/>
</dbReference>
<evidence type="ECO:0000313" key="2">
    <source>
        <dbReference type="EMBL" id="WXB75280.1"/>
    </source>
</evidence>
<feature type="transmembrane region" description="Helical" evidence="1">
    <location>
        <begin position="45"/>
        <end position="65"/>
    </location>
</feature>
<keyword evidence="1" id="KW-0812">Transmembrane</keyword>
<dbReference type="EMBL" id="CP144913">
    <property type="protein sequence ID" value="WXB75280.1"/>
    <property type="molecule type" value="Genomic_DNA"/>
</dbReference>
<gene>
    <name evidence="2" type="ORF">V1351_09960</name>
</gene>
<organism evidence="2 3">
    <name type="scientific">Janibacter alittae</name>
    <dbReference type="NCBI Taxonomy" id="3115209"/>
    <lineage>
        <taxon>Bacteria</taxon>
        <taxon>Bacillati</taxon>
        <taxon>Actinomycetota</taxon>
        <taxon>Actinomycetes</taxon>
        <taxon>Micrococcales</taxon>
        <taxon>Intrasporangiaceae</taxon>
        <taxon>Janibacter</taxon>
    </lineage>
</organism>
<accession>A0ABZ2ME09</accession>
<keyword evidence="1" id="KW-0472">Membrane</keyword>
<evidence type="ECO:0000256" key="1">
    <source>
        <dbReference type="SAM" id="Phobius"/>
    </source>
</evidence>
<name>A0ABZ2ME09_9MICO</name>
<evidence type="ECO:0000313" key="3">
    <source>
        <dbReference type="Proteomes" id="UP001382727"/>
    </source>
</evidence>
<protein>
    <recommendedName>
        <fullName evidence="4">DUF3239 domain-containing protein</fullName>
    </recommendedName>
</protein>
<sequence length="262" mass="27790">MTNRFFEWHGGTDRDHAELGSWATATPRDMGPRVACFRGGVHVRLWTKGALLALDLGLAFGLLRAMTGPGDDLPRDVFVIFVGAAALVLVALLLVRLAARRRRYDVHSGGLVLRATADAPASVVPWASIDPGRTFIAPSTATATRPVTAWVQRAIRPPAVVVNGSVRGAGGPEDPGGVNDVLRHRPVAEDGPFGWWQIAVPDPVAVLVAMESAMVARGYRADGMASRALSRETTLRAAGRDPVTALDRALTDPVIGVRADGD</sequence>
<proteinExistence type="predicted"/>